<dbReference type="EMBL" id="OUUZ01000001">
    <property type="protein sequence ID" value="SPQ19234.1"/>
    <property type="molecule type" value="Genomic_DNA"/>
</dbReference>
<dbReference type="AlphaFoldDB" id="A0A446B9P0"/>
<evidence type="ECO:0000256" key="1">
    <source>
        <dbReference type="SAM" id="Phobius"/>
    </source>
</evidence>
<organism evidence="2 3">
    <name type="scientific">Thermothielavioides terrestris</name>
    <dbReference type="NCBI Taxonomy" id="2587410"/>
    <lineage>
        <taxon>Eukaryota</taxon>
        <taxon>Fungi</taxon>
        <taxon>Dikarya</taxon>
        <taxon>Ascomycota</taxon>
        <taxon>Pezizomycotina</taxon>
        <taxon>Sordariomycetes</taxon>
        <taxon>Sordariomycetidae</taxon>
        <taxon>Sordariales</taxon>
        <taxon>Chaetomiaceae</taxon>
        <taxon>Thermothielavioides</taxon>
    </lineage>
</organism>
<dbReference type="Proteomes" id="UP000289323">
    <property type="component" value="Unassembled WGS sequence"/>
</dbReference>
<protein>
    <submittedName>
        <fullName evidence="2">36a21a7e-9dcb-4a29-a429-1d4e891c8f6f</fullName>
    </submittedName>
</protein>
<name>A0A446B9P0_9PEZI</name>
<evidence type="ECO:0000313" key="3">
    <source>
        <dbReference type="Proteomes" id="UP000289323"/>
    </source>
</evidence>
<accession>A0A446B9P0</accession>
<keyword evidence="1" id="KW-0812">Transmembrane</keyword>
<keyword evidence="1" id="KW-0472">Membrane</keyword>
<proteinExistence type="predicted"/>
<reference evidence="2 3" key="1">
    <citation type="submission" date="2018-04" db="EMBL/GenBank/DDBJ databases">
        <authorList>
            <person name="Huttner S."/>
            <person name="Dainat J."/>
        </authorList>
    </citation>
    <scope>NUCLEOTIDE SEQUENCE [LARGE SCALE GENOMIC DNA]</scope>
</reference>
<keyword evidence="1" id="KW-1133">Transmembrane helix</keyword>
<sequence length="184" mass="20835">MALRELIKALEKLESGTAGFDAVDEQHAARKAQDARLVLERLEGSRDNGHTRNRTHYRDVFARSDGSHFVMGRLVMEVDKAQEGQGLLRDSHMVFPASFESQLYYLPFVLLGRAPKRIVDDAWVDVYPRRPIIPGWFNTGLIFVAGFLYCAARLTIIGVAFSCLRSMPDSVYVQTWAKNIPSFQ</sequence>
<feature type="transmembrane region" description="Helical" evidence="1">
    <location>
        <begin position="136"/>
        <end position="161"/>
    </location>
</feature>
<evidence type="ECO:0000313" key="2">
    <source>
        <dbReference type="EMBL" id="SPQ19234.1"/>
    </source>
</evidence>
<gene>
    <name evidence="2" type="ORF">TT172_LOCUS1653</name>
</gene>